<evidence type="ECO:0000313" key="3">
    <source>
        <dbReference type="Proteomes" id="UP000290189"/>
    </source>
</evidence>
<organism evidence="2 3">
    <name type="scientific">Plasmodiophora brassicae</name>
    <name type="common">Clubroot disease agent</name>
    <dbReference type="NCBI Taxonomy" id="37360"/>
    <lineage>
        <taxon>Eukaryota</taxon>
        <taxon>Sar</taxon>
        <taxon>Rhizaria</taxon>
        <taxon>Endomyxa</taxon>
        <taxon>Phytomyxea</taxon>
        <taxon>Plasmodiophorida</taxon>
        <taxon>Plasmodiophoridae</taxon>
        <taxon>Plasmodiophora</taxon>
    </lineage>
</organism>
<name>A0A3P3YL14_PLABS</name>
<evidence type="ECO:0000256" key="1">
    <source>
        <dbReference type="SAM" id="MobiDB-lite"/>
    </source>
</evidence>
<dbReference type="AlphaFoldDB" id="A0A3P3YL14"/>
<dbReference type="Proteomes" id="UP000290189">
    <property type="component" value="Unassembled WGS sequence"/>
</dbReference>
<feature type="region of interest" description="Disordered" evidence="1">
    <location>
        <begin position="115"/>
        <end position="135"/>
    </location>
</feature>
<gene>
    <name evidence="2" type="ORF">PLBR_LOCUS8092</name>
</gene>
<evidence type="ECO:0008006" key="4">
    <source>
        <dbReference type="Google" id="ProtNLM"/>
    </source>
</evidence>
<keyword evidence="2" id="KW-0496">Mitochondrion</keyword>
<sequence>MYRWNAVRIVEEVLTATLPDIFWSFCQFHIVKFVATHKLRELRRPQEGVTQVVPGAVWKQVYADYRQKFAARRSARRFLKVRLRDTLLERKPGTSNTENVPKRELYAKGRCRKRRSPGLSRHLPPTRQLSRTRRRLSYPRPLALTQIAKSMHDRGRLTEAQIKQTQLANLKELRVAGVISDEEFRQQTRILMGL</sequence>
<proteinExistence type="predicted"/>
<accession>A0A3P3YL14</accession>
<reference evidence="2 3" key="1">
    <citation type="submission" date="2018-03" db="EMBL/GenBank/DDBJ databases">
        <authorList>
            <person name="Fogelqvist J."/>
        </authorList>
    </citation>
    <scope>NUCLEOTIDE SEQUENCE [LARGE SCALE GENOMIC DNA]</scope>
</reference>
<protein>
    <recommendedName>
        <fullName evidence="4">SHOCT domain-containing protein</fullName>
    </recommendedName>
</protein>
<evidence type="ECO:0000313" key="2">
    <source>
        <dbReference type="EMBL" id="SPR00877.1"/>
    </source>
</evidence>
<geneLocation type="mitochondrion" evidence="2"/>
<dbReference type="EMBL" id="OVEO01000015">
    <property type="protein sequence ID" value="SPR00877.1"/>
    <property type="molecule type" value="Genomic_DNA"/>
</dbReference>